<dbReference type="InterPro" id="IPR050287">
    <property type="entry name" value="MTA/SAH_deaminase"/>
</dbReference>
<dbReference type="GO" id="GO:0019239">
    <property type="term" value="F:deaminase activity"/>
    <property type="evidence" value="ECO:0007669"/>
    <property type="project" value="UniProtKB-ARBA"/>
</dbReference>
<sequence>MTTKLITNAKVLVTMDADRLEIPDGAILIRDNVIEAVDTTAELEKYCTEQGITPDETIDATGTVIIPGLINCHHHLYQTLTRTVGTAQGLSLFDWLKTLYKIWGKMDGEAVYVSAKVGLSELLLSGATTVADHLYLFPNGAKLDDEIRAAQELGVRFHPTRGSMSLGESQGGLPPDSVCQDEESILEDCIRVIEEFHDAEMHSMLRIGLAPCSPFSVTGELMKKTADLARKYPKVNLHTHLAETIDEDRFCMEKFGMRPLEYMESVGWLGDDVWFAHMVHPSSDEIVQMAETRTGICHCPSSNMILASGIAPVREMVDAGMKVALGVDGSASNDGNHMLGEARQAMLLQRVGWPGFEAWADRFSAREALELATLGGARVLRREDDIGSLEVGKSADLVAFRIDGLTHAGGQSDLVASLMTCAPGTAWLSIINGQVVVREGELPHVDLPPLIKRHNEIAAGMLASDSDKPMN</sequence>
<name>A0A317CGE2_9GAMM</name>
<dbReference type="GO" id="GO:0016814">
    <property type="term" value="F:hydrolase activity, acting on carbon-nitrogen (but not peptide) bonds, in cyclic amidines"/>
    <property type="evidence" value="ECO:0007669"/>
    <property type="project" value="UniProtKB-ARBA"/>
</dbReference>
<dbReference type="InterPro" id="IPR011059">
    <property type="entry name" value="Metal-dep_hydrolase_composite"/>
</dbReference>
<dbReference type="PANTHER" id="PTHR43794:SF11">
    <property type="entry name" value="AMIDOHYDROLASE-RELATED DOMAIN-CONTAINING PROTEIN"/>
    <property type="match status" value="1"/>
</dbReference>
<evidence type="ECO:0000256" key="2">
    <source>
        <dbReference type="ARBA" id="ARBA00022723"/>
    </source>
</evidence>
<dbReference type="InterPro" id="IPR006680">
    <property type="entry name" value="Amidohydro-rel"/>
</dbReference>
<keyword evidence="3" id="KW-0378">Hydrolase</keyword>
<evidence type="ECO:0000259" key="5">
    <source>
        <dbReference type="Pfam" id="PF01979"/>
    </source>
</evidence>
<protein>
    <submittedName>
        <fullName evidence="6">8-oxoguanine deaminase</fullName>
    </submittedName>
</protein>
<comment type="caution">
    <text evidence="6">The sequence shown here is derived from an EMBL/GenBank/DDBJ whole genome shotgun (WGS) entry which is preliminary data.</text>
</comment>
<dbReference type="CDD" id="cd01298">
    <property type="entry name" value="ATZ_TRZ_like"/>
    <property type="match status" value="1"/>
</dbReference>
<dbReference type="InterPro" id="IPR032466">
    <property type="entry name" value="Metal_Hydrolase"/>
</dbReference>
<evidence type="ECO:0000313" key="6">
    <source>
        <dbReference type="EMBL" id="PWQ95380.1"/>
    </source>
</evidence>
<dbReference type="Proteomes" id="UP000245539">
    <property type="component" value="Unassembled WGS sequence"/>
</dbReference>
<accession>A0A317CGE2</accession>
<keyword evidence="2" id="KW-0479">Metal-binding</keyword>
<dbReference type="SUPFAM" id="SSF51556">
    <property type="entry name" value="Metallo-dependent hydrolases"/>
    <property type="match status" value="1"/>
</dbReference>
<reference evidence="6 7" key="1">
    <citation type="submission" date="2018-05" db="EMBL/GenBank/DDBJ databases">
        <title>Leucothrix arctica sp. nov., isolated from Arctic seawater.</title>
        <authorList>
            <person name="Choi A."/>
            <person name="Baek K."/>
        </authorList>
    </citation>
    <scope>NUCLEOTIDE SEQUENCE [LARGE SCALE GENOMIC DNA]</scope>
    <source>
        <strain evidence="6 7">JCM 18388</strain>
    </source>
</reference>
<dbReference type="SUPFAM" id="SSF51338">
    <property type="entry name" value="Composite domain of metallo-dependent hydrolases"/>
    <property type="match status" value="1"/>
</dbReference>
<organism evidence="6 7">
    <name type="scientific">Leucothrix pacifica</name>
    <dbReference type="NCBI Taxonomy" id="1247513"/>
    <lineage>
        <taxon>Bacteria</taxon>
        <taxon>Pseudomonadati</taxon>
        <taxon>Pseudomonadota</taxon>
        <taxon>Gammaproteobacteria</taxon>
        <taxon>Thiotrichales</taxon>
        <taxon>Thiotrichaceae</taxon>
        <taxon>Leucothrix</taxon>
    </lineage>
</organism>
<keyword evidence="7" id="KW-1185">Reference proteome</keyword>
<dbReference type="RefSeq" id="WP_109838470.1">
    <property type="nucleotide sequence ID" value="NZ_QGKM01000046.1"/>
</dbReference>
<dbReference type="FunFam" id="3.20.20.140:FF:000014">
    <property type="entry name" value="5-methylthioadenosine/S-adenosylhomocysteine deaminase"/>
    <property type="match status" value="1"/>
</dbReference>
<feature type="domain" description="Amidohydrolase-related" evidence="5">
    <location>
        <begin position="64"/>
        <end position="405"/>
    </location>
</feature>
<gene>
    <name evidence="6" type="ORF">DKW60_14965</name>
</gene>
<keyword evidence="4" id="KW-0862">Zinc</keyword>
<dbReference type="Gene3D" id="3.20.20.140">
    <property type="entry name" value="Metal-dependent hydrolases"/>
    <property type="match status" value="1"/>
</dbReference>
<evidence type="ECO:0000313" key="7">
    <source>
        <dbReference type="Proteomes" id="UP000245539"/>
    </source>
</evidence>
<dbReference type="PANTHER" id="PTHR43794">
    <property type="entry name" value="AMINOHYDROLASE SSNA-RELATED"/>
    <property type="match status" value="1"/>
</dbReference>
<dbReference type="NCBIfam" id="NF006055">
    <property type="entry name" value="PRK08203.1"/>
    <property type="match status" value="1"/>
</dbReference>
<dbReference type="OrthoDB" id="9807210at2"/>
<evidence type="ECO:0000256" key="1">
    <source>
        <dbReference type="ARBA" id="ARBA00006745"/>
    </source>
</evidence>
<dbReference type="GO" id="GO:0046872">
    <property type="term" value="F:metal ion binding"/>
    <property type="evidence" value="ECO:0007669"/>
    <property type="project" value="UniProtKB-KW"/>
</dbReference>
<evidence type="ECO:0000256" key="3">
    <source>
        <dbReference type="ARBA" id="ARBA00022801"/>
    </source>
</evidence>
<proteinExistence type="inferred from homology"/>
<dbReference type="EMBL" id="QGKM01000046">
    <property type="protein sequence ID" value="PWQ95380.1"/>
    <property type="molecule type" value="Genomic_DNA"/>
</dbReference>
<comment type="similarity">
    <text evidence="1">Belongs to the metallo-dependent hydrolases superfamily. ATZ/TRZ family.</text>
</comment>
<dbReference type="Pfam" id="PF01979">
    <property type="entry name" value="Amidohydro_1"/>
    <property type="match status" value="1"/>
</dbReference>
<dbReference type="Gene3D" id="2.30.40.10">
    <property type="entry name" value="Urease, subunit C, domain 1"/>
    <property type="match status" value="1"/>
</dbReference>
<dbReference type="AlphaFoldDB" id="A0A317CGE2"/>
<evidence type="ECO:0000256" key="4">
    <source>
        <dbReference type="ARBA" id="ARBA00022833"/>
    </source>
</evidence>